<sequence>MPSSASIPSTQPDDVELWDNLNNDLIPIPPVFDTIVDDSRAHLAAALVAIIRRRQAHHLLITMGTTPLNVQPAIVLLQSTQASIVITDDMVPSSDTGGLLADQDPSGPASDSNDVSSHEGEADETRESSASS</sequence>
<evidence type="ECO:0000313" key="3">
    <source>
        <dbReference type="Proteomes" id="UP001595075"/>
    </source>
</evidence>
<keyword evidence="3" id="KW-1185">Reference proteome</keyword>
<organism evidence="2 3">
    <name type="scientific">Oculimacula yallundae</name>
    <dbReference type="NCBI Taxonomy" id="86028"/>
    <lineage>
        <taxon>Eukaryota</taxon>
        <taxon>Fungi</taxon>
        <taxon>Dikarya</taxon>
        <taxon>Ascomycota</taxon>
        <taxon>Pezizomycotina</taxon>
        <taxon>Leotiomycetes</taxon>
        <taxon>Helotiales</taxon>
        <taxon>Ploettnerulaceae</taxon>
        <taxon>Oculimacula</taxon>
    </lineage>
</organism>
<evidence type="ECO:0000256" key="1">
    <source>
        <dbReference type="SAM" id="MobiDB-lite"/>
    </source>
</evidence>
<feature type="compositionally biased region" description="Basic and acidic residues" evidence="1">
    <location>
        <begin position="116"/>
        <end position="132"/>
    </location>
</feature>
<reference evidence="2 3" key="1">
    <citation type="journal article" date="2024" name="Commun. Biol.">
        <title>Comparative genomic analysis of thermophilic fungi reveals convergent evolutionary adaptations and gene losses.</title>
        <authorList>
            <person name="Steindorff A.S."/>
            <person name="Aguilar-Pontes M.V."/>
            <person name="Robinson A.J."/>
            <person name="Andreopoulos B."/>
            <person name="LaButti K."/>
            <person name="Kuo A."/>
            <person name="Mondo S."/>
            <person name="Riley R."/>
            <person name="Otillar R."/>
            <person name="Haridas S."/>
            <person name="Lipzen A."/>
            <person name="Grimwood J."/>
            <person name="Schmutz J."/>
            <person name="Clum A."/>
            <person name="Reid I.D."/>
            <person name="Moisan M.C."/>
            <person name="Butler G."/>
            <person name="Nguyen T.T.M."/>
            <person name="Dewar K."/>
            <person name="Conant G."/>
            <person name="Drula E."/>
            <person name="Henrissat B."/>
            <person name="Hansel C."/>
            <person name="Singer S."/>
            <person name="Hutchinson M.I."/>
            <person name="de Vries R.P."/>
            <person name="Natvig D.O."/>
            <person name="Powell A.J."/>
            <person name="Tsang A."/>
            <person name="Grigoriev I.V."/>
        </authorList>
    </citation>
    <scope>NUCLEOTIDE SEQUENCE [LARGE SCALE GENOMIC DNA]</scope>
    <source>
        <strain evidence="2 3">CBS 494.80</strain>
    </source>
</reference>
<comment type="caution">
    <text evidence="2">The sequence shown here is derived from an EMBL/GenBank/DDBJ whole genome shotgun (WGS) entry which is preliminary data.</text>
</comment>
<dbReference type="EMBL" id="JAZHXI010000013">
    <property type="protein sequence ID" value="KAL2064570.1"/>
    <property type="molecule type" value="Genomic_DNA"/>
</dbReference>
<evidence type="ECO:0000313" key="2">
    <source>
        <dbReference type="EMBL" id="KAL2064570.1"/>
    </source>
</evidence>
<feature type="region of interest" description="Disordered" evidence="1">
    <location>
        <begin position="88"/>
        <end position="132"/>
    </location>
</feature>
<protein>
    <submittedName>
        <fullName evidence="2">Uncharacterized protein</fullName>
    </submittedName>
</protein>
<proteinExistence type="predicted"/>
<gene>
    <name evidence="2" type="ORF">VTL71DRAFT_3707</name>
</gene>
<accession>A0ABR4C4G7</accession>
<name>A0ABR4C4G7_9HELO</name>
<dbReference type="Proteomes" id="UP001595075">
    <property type="component" value="Unassembled WGS sequence"/>
</dbReference>